<evidence type="ECO:0000313" key="10">
    <source>
        <dbReference type="Proteomes" id="UP001383192"/>
    </source>
</evidence>
<reference evidence="9 10" key="1">
    <citation type="submission" date="2024-01" db="EMBL/GenBank/DDBJ databases">
        <title>A draft genome for a cacao thread blight-causing isolate of Paramarasmius palmivorus.</title>
        <authorList>
            <person name="Baruah I.K."/>
            <person name="Bukari Y."/>
            <person name="Amoako-Attah I."/>
            <person name="Meinhardt L.W."/>
            <person name="Bailey B.A."/>
            <person name="Cohen S.P."/>
        </authorList>
    </citation>
    <scope>NUCLEOTIDE SEQUENCE [LARGE SCALE GENOMIC DNA]</scope>
    <source>
        <strain evidence="9 10">GH-12</strain>
    </source>
</reference>
<name>A0AAW0DDT9_9AGAR</name>
<dbReference type="GO" id="GO:0005886">
    <property type="term" value="C:plasma membrane"/>
    <property type="evidence" value="ECO:0007669"/>
    <property type="project" value="UniProtKB-ARBA"/>
</dbReference>
<feature type="transmembrane region" description="Helical" evidence="8">
    <location>
        <begin position="415"/>
        <end position="435"/>
    </location>
</feature>
<feature type="compositionally biased region" description="Low complexity" evidence="7">
    <location>
        <begin position="33"/>
        <end position="42"/>
    </location>
</feature>
<evidence type="ECO:0000256" key="5">
    <source>
        <dbReference type="ARBA" id="ARBA00022989"/>
    </source>
</evidence>
<gene>
    <name evidence="9" type="ORF">VNI00_005860</name>
</gene>
<feature type="transmembrane region" description="Helical" evidence="8">
    <location>
        <begin position="495"/>
        <end position="519"/>
    </location>
</feature>
<comment type="caution">
    <text evidence="9">The sequence shown here is derived from an EMBL/GenBank/DDBJ whole genome shotgun (WGS) entry which is preliminary data.</text>
</comment>
<dbReference type="AlphaFoldDB" id="A0AAW0DDT9"/>
<evidence type="ECO:0000313" key="9">
    <source>
        <dbReference type="EMBL" id="KAK7049259.1"/>
    </source>
</evidence>
<proteinExistence type="inferred from homology"/>
<comment type="subcellular location">
    <subcellularLocation>
        <location evidence="1">Membrane</location>
        <topology evidence="1">Multi-pass membrane protein</topology>
    </subcellularLocation>
</comment>
<feature type="transmembrane region" description="Helical" evidence="8">
    <location>
        <begin position="563"/>
        <end position="581"/>
    </location>
</feature>
<feature type="region of interest" description="Disordered" evidence="7">
    <location>
        <begin position="20"/>
        <end position="52"/>
    </location>
</feature>
<sequence length="612" mass="68117">MAGLQADTVVELAATHEVAYHEAEKKRQHPEVDSSSGKYSSSEEPELDGIHDGLVFPTEEEKATLRRVPDKIPWTAFLIAIVEMAERFSYYGSTVVFVNFIQQPLPEGSRTGAGFEHTRSGALGRDQRTSTGLNTFYQFWAYMCPLIGGYVADTKLGRFNTIYVGIGIAFVGHLVLVVSAIPGVIEKNNAAMATFVLGMIITGLGTGFFKANISPLVAEQYRRNKLFVITEKSGERVIVDPAQTISRIYMLFYLTTNIGSLIGESSRQICMVYAENYVGFWLAFTLPTIVFLICPAVLFFGRKRYIRSPPTGSVLAKAILLWRFAAKGKWSLNPVKTFHNLTSESFWDDAKPSRQTQKPHWMTFDDQWVDEVRRGLKACSVFLWYPIYWLTYGQINHNLTSQAATMDTKGLPNDIMTNLNPFSLIILIPICDYVIYPALRRWGIRWTSLKKITGGFFTGAAAMAWAAVVQYYIYQTSPCGYQANECANNPSPLNVWIQTGSYVLIALSEILASITGLEYAFTKAPKNMRSLVMSAFLFTSALGAALSQAFLPLVEDPLLTWNYGSVGIIATVVGIAFWLSVRKLDAQEDELNELPEGQFQSGPATEKVSDKA</sequence>
<comment type="similarity">
    <text evidence="2">Belongs to the major facilitator superfamily. Proton-dependent oligopeptide transporter (POT/PTR) (TC 2.A.17) family.</text>
</comment>
<dbReference type="EMBL" id="JAYKXP010000017">
    <property type="protein sequence ID" value="KAK7049259.1"/>
    <property type="molecule type" value="Genomic_DNA"/>
</dbReference>
<evidence type="ECO:0000256" key="1">
    <source>
        <dbReference type="ARBA" id="ARBA00004141"/>
    </source>
</evidence>
<evidence type="ECO:0000256" key="4">
    <source>
        <dbReference type="ARBA" id="ARBA00022692"/>
    </source>
</evidence>
<protein>
    <submittedName>
        <fullName evidence="9">Uncharacterized protein</fullName>
    </submittedName>
</protein>
<accession>A0AAW0DDT9</accession>
<keyword evidence="4 8" id="KW-0812">Transmembrane</keyword>
<dbReference type="PANTHER" id="PTHR11654">
    <property type="entry name" value="OLIGOPEPTIDE TRANSPORTER-RELATED"/>
    <property type="match status" value="1"/>
</dbReference>
<feature type="transmembrane region" description="Helical" evidence="8">
    <location>
        <begin position="531"/>
        <end position="551"/>
    </location>
</feature>
<organism evidence="9 10">
    <name type="scientific">Paramarasmius palmivorus</name>
    <dbReference type="NCBI Taxonomy" id="297713"/>
    <lineage>
        <taxon>Eukaryota</taxon>
        <taxon>Fungi</taxon>
        <taxon>Dikarya</taxon>
        <taxon>Basidiomycota</taxon>
        <taxon>Agaricomycotina</taxon>
        <taxon>Agaricomycetes</taxon>
        <taxon>Agaricomycetidae</taxon>
        <taxon>Agaricales</taxon>
        <taxon>Marasmiineae</taxon>
        <taxon>Marasmiaceae</taxon>
        <taxon>Paramarasmius</taxon>
    </lineage>
</organism>
<dbReference type="Pfam" id="PF00854">
    <property type="entry name" value="PTR2"/>
    <property type="match status" value="1"/>
</dbReference>
<keyword evidence="6 8" id="KW-0472">Membrane</keyword>
<feature type="transmembrane region" description="Helical" evidence="8">
    <location>
        <begin position="162"/>
        <end position="185"/>
    </location>
</feature>
<evidence type="ECO:0000256" key="3">
    <source>
        <dbReference type="ARBA" id="ARBA00022448"/>
    </source>
</evidence>
<evidence type="ECO:0000256" key="8">
    <source>
        <dbReference type="SAM" id="Phobius"/>
    </source>
</evidence>
<dbReference type="InterPro" id="IPR000109">
    <property type="entry name" value="POT_fam"/>
</dbReference>
<keyword evidence="5 8" id="KW-1133">Transmembrane helix</keyword>
<evidence type="ECO:0000256" key="2">
    <source>
        <dbReference type="ARBA" id="ARBA00005982"/>
    </source>
</evidence>
<feature type="region of interest" description="Disordered" evidence="7">
    <location>
        <begin position="593"/>
        <end position="612"/>
    </location>
</feature>
<dbReference type="Proteomes" id="UP001383192">
    <property type="component" value="Unassembled WGS sequence"/>
</dbReference>
<dbReference type="InterPro" id="IPR036259">
    <property type="entry name" value="MFS_trans_sf"/>
</dbReference>
<feature type="transmembrane region" description="Helical" evidence="8">
    <location>
        <begin position="456"/>
        <end position="475"/>
    </location>
</feature>
<dbReference type="Gene3D" id="1.20.1250.20">
    <property type="entry name" value="MFS general substrate transporter like domains"/>
    <property type="match status" value="1"/>
</dbReference>
<evidence type="ECO:0000256" key="6">
    <source>
        <dbReference type="ARBA" id="ARBA00023136"/>
    </source>
</evidence>
<dbReference type="GO" id="GO:0071916">
    <property type="term" value="F:dipeptide transmembrane transporter activity"/>
    <property type="evidence" value="ECO:0007669"/>
    <property type="project" value="UniProtKB-ARBA"/>
</dbReference>
<keyword evidence="3" id="KW-0813">Transport</keyword>
<dbReference type="SUPFAM" id="SSF103473">
    <property type="entry name" value="MFS general substrate transporter"/>
    <property type="match status" value="1"/>
</dbReference>
<feature type="transmembrane region" description="Helical" evidence="8">
    <location>
        <begin position="278"/>
        <end position="300"/>
    </location>
</feature>
<evidence type="ECO:0000256" key="7">
    <source>
        <dbReference type="SAM" id="MobiDB-lite"/>
    </source>
</evidence>
<keyword evidence="10" id="KW-1185">Reference proteome</keyword>
<feature type="transmembrane region" description="Helical" evidence="8">
    <location>
        <begin position="191"/>
        <end position="213"/>
    </location>
</feature>
<feature type="compositionally biased region" description="Basic and acidic residues" evidence="7">
    <location>
        <begin position="20"/>
        <end position="32"/>
    </location>
</feature>
<dbReference type="FunFam" id="1.20.1250.20:FF:000085">
    <property type="entry name" value="MFS peptide transporter Ptr2"/>
    <property type="match status" value="1"/>
</dbReference>